<dbReference type="NCBIfam" id="NF008528">
    <property type="entry name" value="PRK11463.1-2"/>
    <property type="match status" value="1"/>
</dbReference>
<name>H5TT88_GORO1</name>
<evidence type="ECO:0000313" key="4">
    <source>
        <dbReference type="Proteomes" id="UP000005038"/>
    </source>
</evidence>
<gene>
    <name evidence="3" type="ORF">GOOTI_234_00050</name>
</gene>
<feature type="transmembrane region" description="Helical" evidence="2">
    <location>
        <begin position="25"/>
        <end position="44"/>
    </location>
</feature>
<dbReference type="Pfam" id="PF04186">
    <property type="entry name" value="FxsA"/>
    <property type="match status" value="1"/>
</dbReference>
<keyword evidence="2" id="KW-1133">Transmembrane helix</keyword>
<proteinExistence type="predicted"/>
<comment type="caution">
    <text evidence="3">The sequence shown here is derived from an EMBL/GenBank/DDBJ whole genome shotgun (WGS) entry which is preliminary data.</text>
</comment>
<sequence>MAQFRGGGGPHDTPAPDQKGTAMRFPYFLVYLVIEIAVFVAMVMTLGFAWAILITLLASFVGFLILRWQGRKVLGELRRASRNEVDARTPLADTAVVGASSILLILPGLVSTVVGTIALLPPTRRVLRPLLAALGARTMMSAMDRAGVYGAAGVRRGTVIDGTVVDDPTYSAESSDAATGWSADRPQLPRGH</sequence>
<dbReference type="GO" id="GO:0016020">
    <property type="term" value="C:membrane"/>
    <property type="evidence" value="ECO:0007669"/>
    <property type="project" value="InterPro"/>
</dbReference>
<evidence type="ECO:0000256" key="2">
    <source>
        <dbReference type="SAM" id="Phobius"/>
    </source>
</evidence>
<dbReference type="PANTHER" id="PTHR35335:SF1">
    <property type="entry name" value="UPF0716 PROTEIN FXSA"/>
    <property type="match status" value="1"/>
</dbReference>
<evidence type="ECO:0000313" key="3">
    <source>
        <dbReference type="EMBL" id="GAB36696.1"/>
    </source>
</evidence>
<reference evidence="3" key="1">
    <citation type="submission" date="2012-02" db="EMBL/GenBank/DDBJ databases">
        <title>Whole genome shotgun sequence of Gordonia otitidis NBRC 100426.</title>
        <authorList>
            <person name="Yoshida I."/>
            <person name="Hosoyama A."/>
            <person name="Tsuchikane K."/>
            <person name="Katsumata H."/>
            <person name="Yamazaki S."/>
            <person name="Fujita N."/>
        </authorList>
    </citation>
    <scope>NUCLEOTIDE SEQUENCE [LARGE SCALE GENOMIC DNA]</scope>
    <source>
        <strain evidence="3">NBRC 100426</strain>
    </source>
</reference>
<accession>H5TT88</accession>
<dbReference type="AlphaFoldDB" id="H5TT88"/>
<evidence type="ECO:0008006" key="5">
    <source>
        <dbReference type="Google" id="ProtNLM"/>
    </source>
</evidence>
<dbReference type="STRING" id="1108044.GOOTI_234_00050"/>
<feature type="transmembrane region" description="Helical" evidence="2">
    <location>
        <begin position="91"/>
        <end position="120"/>
    </location>
</feature>
<dbReference type="PANTHER" id="PTHR35335">
    <property type="entry name" value="UPF0716 PROTEIN FXSA"/>
    <property type="match status" value="1"/>
</dbReference>
<evidence type="ECO:0000256" key="1">
    <source>
        <dbReference type="SAM" id="MobiDB-lite"/>
    </source>
</evidence>
<keyword evidence="2" id="KW-0812">Transmembrane</keyword>
<protein>
    <recommendedName>
        <fullName evidence="5">FxsA family protein</fullName>
    </recommendedName>
</protein>
<dbReference type="Proteomes" id="UP000005038">
    <property type="component" value="Unassembled WGS sequence"/>
</dbReference>
<feature type="region of interest" description="Disordered" evidence="1">
    <location>
        <begin position="170"/>
        <end position="192"/>
    </location>
</feature>
<dbReference type="InterPro" id="IPR007313">
    <property type="entry name" value="FxsA"/>
</dbReference>
<dbReference type="EMBL" id="BAFB01000234">
    <property type="protein sequence ID" value="GAB36696.1"/>
    <property type="molecule type" value="Genomic_DNA"/>
</dbReference>
<feature type="transmembrane region" description="Helical" evidence="2">
    <location>
        <begin position="50"/>
        <end position="70"/>
    </location>
</feature>
<keyword evidence="2" id="KW-0472">Membrane</keyword>
<organism evidence="3 4">
    <name type="scientific">Gordonia otitidis (strain DSM 44809 / CCUG 52243 / JCM 12355 / NBRC 100426 / IFM 10032)</name>
    <dbReference type="NCBI Taxonomy" id="1108044"/>
    <lineage>
        <taxon>Bacteria</taxon>
        <taxon>Bacillati</taxon>
        <taxon>Actinomycetota</taxon>
        <taxon>Actinomycetes</taxon>
        <taxon>Mycobacteriales</taxon>
        <taxon>Gordoniaceae</taxon>
        <taxon>Gordonia</taxon>
    </lineage>
</organism>
<keyword evidence="4" id="KW-1185">Reference proteome</keyword>